<evidence type="ECO:0000313" key="1">
    <source>
        <dbReference type="EMBL" id="PMB98775.1"/>
    </source>
</evidence>
<name>A0A2N6PJC5_9MICO</name>
<dbReference type="InterPro" id="IPR011008">
    <property type="entry name" value="Dimeric_a/b-barrel"/>
</dbReference>
<dbReference type="EMBL" id="PNFZ01000002">
    <property type="protein sequence ID" value="PMB98775.1"/>
    <property type="molecule type" value="Genomic_DNA"/>
</dbReference>
<dbReference type="Proteomes" id="UP000235703">
    <property type="component" value="Unassembled WGS sequence"/>
</dbReference>
<dbReference type="SUPFAM" id="SSF54909">
    <property type="entry name" value="Dimeric alpha+beta barrel"/>
    <property type="match status" value="1"/>
</dbReference>
<dbReference type="AlphaFoldDB" id="A0A2N6PJC5"/>
<dbReference type="RefSeq" id="WP_102161546.1">
    <property type="nucleotide sequence ID" value="NZ_PNFZ01000002.1"/>
</dbReference>
<gene>
    <name evidence="1" type="ORF">CJ198_05560</name>
</gene>
<accession>A0A2N6PJC5</accession>
<sequence length="159" mass="17804">MRTTDFSHTPPQGRAGSVFLGCNEYRSSLAMADQIRRWPKLARALKRAPGYLWHRSYYEFPKRIGLIVAFETQDDLMRFARTHEHHEIMRWLVGRGDESPARGGFIRILTTEDWGYTNGIFRAEDASTGMIDRFSPVAGETAAEAPATVGAGSQLGAGR</sequence>
<protein>
    <recommendedName>
        <fullName evidence="3">DUF4188 domain-containing protein</fullName>
    </recommendedName>
</protein>
<keyword evidence="2" id="KW-1185">Reference proteome</keyword>
<proteinExistence type="predicted"/>
<organism evidence="1 2">
    <name type="scientific">Brevibacterium luteolum</name>
    <dbReference type="NCBI Taxonomy" id="199591"/>
    <lineage>
        <taxon>Bacteria</taxon>
        <taxon>Bacillati</taxon>
        <taxon>Actinomycetota</taxon>
        <taxon>Actinomycetes</taxon>
        <taxon>Micrococcales</taxon>
        <taxon>Brevibacteriaceae</taxon>
        <taxon>Brevibacterium</taxon>
    </lineage>
</organism>
<dbReference type="OrthoDB" id="4804830at2"/>
<evidence type="ECO:0008006" key="3">
    <source>
        <dbReference type="Google" id="ProtNLM"/>
    </source>
</evidence>
<reference evidence="1 2" key="1">
    <citation type="submission" date="2017-09" db="EMBL/GenBank/DDBJ databases">
        <title>Bacterial strain isolated from the female urinary microbiota.</title>
        <authorList>
            <person name="Thomas-White K."/>
            <person name="Kumar N."/>
            <person name="Forster S."/>
            <person name="Putonti C."/>
            <person name="Lawley T."/>
            <person name="Wolfe A.J."/>
        </authorList>
    </citation>
    <scope>NUCLEOTIDE SEQUENCE [LARGE SCALE GENOMIC DNA]</scope>
    <source>
        <strain evidence="1 2">UMB0680</strain>
    </source>
</reference>
<comment type="caution">
    <text evidence="1">The sequence shown here is derived from an EMBL/GenBank/DDBJ whole genome shotgun (WGS) entry which is preliminary data.</text>
</comment>
<evidence type="ECO:0000313" key="2">
    <source>
        <dbReference type="Proteomes" id="UP000235703"/>
    </source>
</evidence>